<sequence>MAGYLALAQLARTANDRMRAARELEARWQALPPDEQEEARAEWVVLKAALRDVSARMTAGPRGFARGFRAGLRGEEAEAPADGRPLTAVVRDLHAASTALKAKLDAVE</sequence>
<name>A0A6J7K7M7_9ZZZZ</name>
<organism evidence="1">
    <name type="scientific">freshwater metagenome</name>
    <dbReference type="NCBI Taxonomy" id="449393"/>
    <lineage>
        <taxon>unclassified sequences</taxon>
        <taxon>metagenomes</taxon>
        <taxon>ecological metagenomes</taxon>
    </lineage>
</organism>
<dbReference type="AlphaFoldDB" id="A0A6J7K7M7"/>
<proteinExistence type="predicted"/>
<protein>
    <submittedName>
        <fullName evidence="1">Unannotated protein</fullName>
    </submittedName>
</protein>
<accession>A0A6J7K7M7</accession>
<evidence type="ECO:0000313" key="1">
    <source>
        <dbReference type="EMBL" id="CAB4951455.1"/>
    </source>
</evidence>
<gene>
    <name evidence="1" type="ORF">UFOPK3564_03510</name>
</gene>
<dbReference type="EMBL" id="CAFBMK010000347">
    <property type="protein sequence ID" value="CAB4951455.1"/>
    <property type="molecule type" value="Genomic_DNA"/>
</dbReference>
<reference evidence="1" key="1">
    <citation type="submission" date="2020-05" db="EMBL/GenBank/DDBJ databases">
        <authorList>
            <person name="Chiriac C."/>
            <person name="Salcher M."/>
            <person name="Ghai R."/>
            <person name="Kavagutti S V."/>
        </authorList>
    </citation>
    <scope>NUCLEOTIDE SEQUENCE</scope>
</reference>